<dbReference type="GO" id="GO:0016784">
    <property type="term" value="F:3-mercaptopyruvate sulfurtransferase activity"/>
    <property type="evidence" value="ECO:0007669"/>
    <property type="project" value="UniProtKB-EC"/>
</dbReference>
<dbReference type="InterPro" id="IPR036873">
    <property type="entry name" value="Rhodanese-like_dom_sf"/>
</dbReference>
<dbReference type="Gene3D" id="3.40.250.10">
    <property type="entry name" value="Rhodanese-like domain"/>
    <property type="match status" value="2"/>
</dbReference>
<accession>A0ABV6QZC7</accession>
<dbReference type="InterPro" id="IPR001307">
    <property type="entry name" value="Thiosulphate_STrfase_CS"/>
</dbReference>
<dbReference type="EMBL" id="JBHLSW010000003">
    <property type="protein sequence ID" value="MFC0632716.1"/>
    <property type="molecule type" value="Genomic_DNA"/>
</dbReference>
<reference evidence="5 6" key="1">
    <citation type="submission" date="2024-09" db="EMBL/GenBank/DDBJ databases">
        <authorList>
            <person name="Sun Q."/>
            <person name="Mori K."/>
        </authorList>
    </citation>
    <scope>NUCLEOTIDE SEQUENCE [LARGE SCALE GENOMIC DNA]</scope>
    <source>
        <strain evidence="5 6">NCAIM B.02621</strain>
    </source>
</reference>
<dbReference type="PANTHER" id="PTHR11364">
    <property type="entry name" value="THIOSULFATE SULFERTANSFERASE"/>
    <property type="match status" value="1"/>
</dbReference>
<name>A0ABV6QZC7_9CAUL</name>
<evidence type="ECO:0000313" key="6">
    <source>
        <dbReference type="Proteomes" id="UP001589906"/>
    </source>
</evidence>
<dbReference type="NCBIfam" id="NF008557">
    <property type="entry name" value="PRK11493.1"/>
    <property type="match status" value="1"/>
</dbReference>
<dbReference type="PROSITE" id="PS50206">
    <property type="entry name" value="RHODANESE_3"/>
    <property type="match status" value="2"/>
</dbReference>
<dbReference type="Pfam" id="PF00581">
    <property type="entry name" value="Rhodanese"/>
    <property type="match status" value="2"/>
</dbReference>
<dbReference type="Proteomes" id="UP001589906">
    <property type="component" value="Unassembled WGS sequence"/>
</dbReference>
<dbReference type="SUPFAM" id="SSF52821">
    <property type="entry name" value="Rhodanese/Cell cycle control phosphatase"/>
    <property type="match status" value="2"/>
</dbReference>
<dbReference type="PROSITE" id="PS00380">
    <property type="entry name" value="RHODANESE_1"/>
    <property type="match status" value="1"/>
</dbReference>
<gene>
    <name evidence="5" type="primary">sseA</name>
    <name evidence="5" type="ORF">ACFFGE_02320</name>
</gene>
<keyword evidence="1 3" id="KW-0808">Transferase</keyword>
<proteinExistence type="predicted"/>
<evidence type="ECO:0000256" key="3">
    <source>
        <dbReference type="RuleBase" id="RU000507"/>
    </source>
</evidence>
<dbReference type="SMART" id="SM00450">
    <property type="entry name" value="RHOD"/>
    <property type="match status" value="2"/>
</dbReference>
<feature type="domain" description="Rhodanese" evidence="4">
    <location>
        <begin position="16"/>
        <end position="131"/>
    </location>
</feature>
<evidence type="ECO:0000313" key="5">
    <source>
        <dbReference type="EMBL" id="MFC0632716.1"/>
    </source>
</evidence>
<evidence type="ECO:0000259" key="4">
    <source>
        <dbReference type="PROSITE" id="PS50206"/>
    </source>
</evidence>
<comment type="caution">
    <text evidence="5">The sequence shown here is derived from an EMBL/GenBank/DDBJ whole genome shotgun (WGS) entry which is preliminary data.</text>
</comment>
<dbReference type="CDD" id="cd01449">
    <property type="entry name" value="TST_Repeat_2"/>
    <property type="match status" value="1"/>
</dbReference>
<dbReference type="CDD" id="cd01448">
    <property type="entry name" value="TST_Repeat_1"/>
    <property type="match status" value="1"/>
</dbReference>
<evidence type="ECO:0000256" key="1">
    <source>
        <dbReference type="ARBA" id="ARBA00022679"/>
    </source>
</evidence>
<dbReference type="PROSITE" id="PS00683">
    <property type="entry name" value="RHODANESE_2"/>
    <property type="match status" value="1"/>
</dbReference>
<keyword evidence="2" id="KW-0677">Repeat</keyword>
<sequence>MSSPLIQADELLARLGDPGLKVADASWHLDGTDARAAYLSGHVPGAVFFDLEAVSDQASDLPHMAPSPEAFGAAMGALGLSETDEVVVYDTSGLFSAARAWWMLRTFGALKARVLDGGLPAWRAAGGETETGPVNPAPAGFLASRPVGGVAAFEHVRAALAAGLPVLDARGAARFRGEAAEPRPGVRPGHMPGAVNLPYATLLQADGRLKSPEGLRAAFAAIDLDPDQTPIATCGSGVTAAIIVLALAVLGRDARLYDGSWAEWGARPDAPVEVG</sequence>
<dbReference type="InterPro" id="IPR045078">
    <property type="entry name" value="TST/MPST-like"/>
</dbReference>
<dbReference type="PANTHER" id="PTHR11364:SF27">
    <property type="entry name" value="SULFURTRANSFERASE"/>
    <property type="match status" value="1"/>
</dbReference>
<dbReference type="InterPro" id="IPR001763">
    <property type="entry name" value="Rhodanese-like_dom"/>
</dbReference>
<dbReference type="RefSeq" id="WP_376833913.1">
    <property type="nucleotide sequence ID" value="NZ_JBHLSW010000003.1"/>
</dbReference>
<organism evidence="5 6">
    <name type="scientific">Brevundimonas balnearis</name>
    <dbReference type="NCBI Taxonomy" id="1572858"/>
    <lineage>
        <taxon>Bacteria</taxon>
        <taxon>Pseudomonadati</taxon>
        <taxon>Pseudomonadota</taxon>
        <taxon>Alphaproteobacteria</taxon>
        <taxon>Caulobacterales</taxon>
        <taxon>Caulobacteraceae</taxon>
        <taxon>Brevundimonas</taxon>
    </lineage>
</organism>
<protein>
    <recommendedName>
        <fullName evidence="3">Sulfurtransferase</fullName>
    </recommendedName>
</protein>
<keyword evidence="6" id="KW-1185">Reference proteome</keyword>
<evidence type="ECO:0000256" key="2">
    <source>
        <dbReference type="ARBA" id="ARBA00022737"/>
    </source>
</evidence>
<feature type="domain" description="Rhodanese" evidence="4">
    <location>
        <begin position="160"/>
        <end position="273"/>
    </location>
</feature>